<accession>A0A6A3U8M2</accession>
<evidence type="ECO:0000256" key="1">
    <source>
        <dbReference type="SAM" id="MobiDB-lite"/>
    </source>
</evidence>
<reference evidence="2 3" key="1">
    <citation type="submission" date="2018-08" db="EMBL/GenBank/DDBJ databases">
        <title>Genomic investigation of the strawberry pathogen Phytophthora fragariae indicates pathogenicity is determined by transcriptional variation in three key races.</title>
        <authorList>
            <person name="Adams T.M."/>
            <person name="Armitage A.D."/>
            <person name="Sobczyk M.K."/>
            <person name="Bates H.J."/>
            <person name="Dunwell J.M."/>
            <person name="Nellist C.F."/>
            <person name="Harrison R.J."/>
        </authorList>
    </citation>
    <scope>NUCLEOTIDE SEQUENCE [LARGE SCALE GENOMIC DNA]</scope>
    <source>
        <strain evidence="2 3">NOV-5</strain>
    </source>
</reference>
<evidence type="ECO:0000313" key="3">
    <source>
        <dbReference type="Proteomes" id="UP000440732"/>
    </source>
</evidence>
<evidence type="ECO:0000313" key="2">
    <source>
        <dbReference type="EMBL" id="KAE9147022.1"/>
    </source>
</evidence>
<name>A0A6A3U8M2_9STRA</name>
<sequence length="32" mass="3011">MRALARAGGAASDIGGEPAGGRDSVVVGVAGW</sequence>
<comment type="caution">
    <text evidence="2">The sequence shown here is derived from an EMBL/GenBank/DDBJ whole genome shotgun (WGS) entry which is preliminary data.</text>
</comment>
<proteinExistence type="predicted"/>
<feature type="region of interest" description="Disordered" evidence="1">
    <location>
        <begin position="1"/>
        <end position="23"/>
    </location>
</feature>
<dbReference type="AlphaFoldDB" id="A0A6A3U8M2"/>
<protein>
    <submittedName>
        <fullName evidence="2">Uncharacterized protein</fullName>
    </submittedName>
</protein>
<gene>
    <name evidence="2" type="ORF">PF006_g8267</name>
</gene>
<organism evidence="2 3">
    <name type="scientific">Phytophthora fragariae</name>
    <dbReference type="NCBI Taxonomy" id="53985"/>
    <lineage>
        <taxon>Eukaryota</taxon>
        <taxon>Sar</taxon>
        <taxon>Stramenopiles</taxon>
        <taxon>Oomycota</taxon>
        <taxon>Peronosporomycetes</taxon>
        <taxon>Peronosporales</taxon>
        <taxon>Peronosporaceae</taxon>
        <taxon>Phytophthora</taxon>
    </lineage>
</organism>
<dbReference type="EMBL" id="QXGA01000372">
    <property type="protein sequence ID" value="KAE9147022.1"/>
    <property type="molecule type" value="Genomic_DNA"/>
</dbReference>
<dbReference type="Proteomes" id="UP000440732">
    <property type="component" value="Unassembled WGS sequence"/>
</dbReference>